<evidence type="ECO:0000256" key="9">
    <source>
        <dbReference type="ARBA" id="ARBA00023242"/>
    </source>
</evidence>
<dbReference type="GO" id="GO:0005524">
    <property type="term" value="F:ATP binding"/>
    <property type="evidence" value="ECO:0007669"/>
    <property type="project" value="UniProtKB-UniRule"/>
</dbReference>
<accession>A0A1W4X1X5</accession>
<dbReference type="GO" id="GO:0005634">
    <property type="term" value="C:nucleus"/>
    <property type="evidence" value="ECO:0007669"/>
    <property type="project" value="UniProtKB-SubCell"/>
</dbReference>
<feature type="compositionally biased region" description="Basic and acidic residues" evidence="13">
    <location>
        <begin position="357"/>
        <end position="378"/>
    </location>
</feature>
<keyword evidence="15" id="KW-1185">Reference proteome</keyword>
<evidence type="ECO:0000256" key="12">
    <source>
        <dbReference type="PIRNR" id="PIRNR036578"/>
    </source>
</evidence>
<dbReference type="PANTHER" id="PTHR23389:SF6">
    <property type="entry name" value="REPLICATION FACTOR C SUBUNIT 1"/>
    <property type="match status" value="1"/>
</dbReference>
<dbReference type="GO" id="GO:0005663">
    <property type="term" value="C:DNA replication factor C complex"/>
    <property type="evidence" value="ECO:0007669"/>
    <property type="project" value="InterPro"/>
</dbReference>
<comment type="subcellular location">
    <subcellularLocation>
        <location evidence="1 12">Nucleus</location>
    </subcellularLocation>
</comment>
<name>A0A1W4X1X5_AGRPL</name>
<evidence type="ECO:0000256" key="11">
    <source>
        <dbReference type="ARBA" id="ARBA00064311"/>
    </source>
</evidence>
<dbReference type="OrthoDB" id="446168at2759"/>
<feature type="domain" description="BRCT" evidence="14">
    <location>
        <begin position="249"/>
        <end position="327"/>
    </location>
</feature>
<dbReference type="SMART" id="SM00382">
    <property type="entry name" value="AAA"/>
    <property type="match status" value="1"/>
</dbReference>
<evidence type="ECO:0000256" key="7">
    <source>
        <dbReference type="ARBA" id="ARBA00022840"/>
    </source>
</evidence>
<keyword evidence="5 12" id="KW-0235">DNA replication</keyword>
<feature type="region of interest" description="Disordered" evidence="13">
    <location>
        <begin position="179"/>
        <end position="220"/>
    </location>
</feature>
<evidence type="ECO:0000256" key="10">
    <source>
        <dbReference type="ARBA" id="ARBA00054501"/>
    </source>
</evidence>
<evidence type="ECO:0000256" key="1">
    <source>
        <dbReference type="ARBA" id="ARBA00004123"/>
    </source>
</evidence>
<dbReference type="SUPFAM" id="SSF48019">
    <property type="entry name" value="post-AAA+ oligomerization domain-like"/>
    <property type="match status" value="1"/>
</dbReference>
<dbReference type="Gene3D" id="3.40.50.300">
    <property type="entry name" value="P-loop containing nucleotide triphosphate hydrolases"/>
    <property type="match status" value="1"/>
</dbReference>
<dbReference type="Pfam" id="PF25361">
    <property type="entry name" value="AAA_lid_RFC1"/>
    <property type="match status" value="1"/>
</dbReference>
<feature type="region of interest" description="Disordered" evidence="13">
    <location>
        <begin position="335"/>
        <end position="378"/>
    </location>
</feature>
<dbReference type="SUPFAM" id="SSF52540">
    <property type="entry name" value="P-loop containing nucleoside triphosphate hydrolases"/>
    <property type="match status" value="1"/>
</dbReference>
<gene>
    <name evidence="16" type="primary">LOC108737739</name>
</gene>
<dbReference type="InterPro" id="IPR001357">
    <property type="entry name" value="BRCT_dom"/>
</dbReference>
<dbReference type="FunCoup" id="A0A1W4X1X5">
    <property type="interactions" value="2107"/>
</dbReference>
<evidence type="ECO:0000256" key="5">
    <source>
        <dbReference type="ARBA" id="ARBA00022705"/>
    </source>
</evidence>
<dbReference type="Pfam" id="PF00004">
    <property type="entry name" value="AAA"/>
    <property type="match status" value="1"/>
</dbReference>
<dbReference type="PANTHER" id="PTHR23389">
    <property type="entry name" value="CHROMOSOME TRANSMISSION FIDELITY FACTOR 18"/>
    <property type="match status" value="1"/>
</dbReference>
<dbReference type="STRING" id="224129.A0A1W4X1X5"/>
<dbReference type="FunFam" id="1.10.8.60:FF:000021">
    <property type="entry name" value="Replication factor C subunit 1"/>
    <property type="match status" value="1"/>
</dbReference>
<dbReference type="Pfam" id="PF00533">
    <property type="entry name" value="BRCT"/>
    <property type="match status" value="1"/>
</dbReference>
<dbReference type="FunFam" id="1.20.272.10:FF:000005">
    <property type="entry name" value="Replication factor C subunit 1"/>
    <property type="match status" value="1"/>
</dbReference>
<comment type="function">
    <text evidence="10">Subunit of the replication factor C (RFC) complex which acts during elongation of primed DNA templates by DNA polymerases delta and epsilon, and is necessary for ATP-dependent loading of proliferating cell nuclear antigen (PCNA) onto primed DNA. This subunit binds to the primer-template junction. Binds the PO-B transcription element as well as other GA rich DNA sequences. Can bind single- or double-stranded DNA.</text>
</comment>
<evidence type="ECO:0000256" key="3">
    <source>
        <dbReference type="ARBA" id="ARBA00020401"/>
    </source>
</evidence>
<dbReference type="AlphaFoldDB" id="A0A1W4X1X5"/>
<keyword evidence="6 12" id="KW-0547">Nucleotide-binding</keyword>
<dbReference type="GO" id="GO:0006260">
    <property type="term" value="P:DNA replication"/>
    <property type="evidence" value="ECO:0007669"/>
    <property type="project" value="UniProtKB-KW"/>
</dbReference>
<evidence type="ECO:0000313" key="16">
    <source>
        <dbReference type="RefSeq" id="XP_018326325.1"/>
    </source>
</evidence>
<keyword evidence="4" id="KW-0597">Phosphoprotein</keyword>
<dbReference type="InterPro" id="IPR012178">
    <property type="entry name" value="RFC1"/>
</dbReference>
<dbReference type="CTD" id="100035172"/>
<feature type="compositionally biased region" description="Basic and acidic residues" evidence="13">
    <location>
        <begin position="181"/>
        <end position="191"/>
    </location>
</feature>
<dbReference type="GeneID" id="108737739"/>
<dbReference type="Gene3D" id="1.20.272.10">
    <property type="match status" value="1"/>
</dbReference>
<dbReference type="InParanoid" id="A0A1W4X1X5"/>
<evidence type="ECO:0000259" key="14">
    <source>
        <dbReference type="PROSITE" id="PS50172"/>
    </source>
</evidence>
<feature type="region of interest" description="Disordered" evidence="13">
    <location>
        <begin position="965"/>
        <end position="1018"/>
    </location>
</feature>
<dbReference type="Gene3D" id="1.10.8.60">
    <property type="match status" value="1"/>
</dbReference>
<keyword evidence="9 12" id="KW-0539">Nucleus</keyword>
<feature type="compositionally biased region" description="Basic residues" evidence="13">
    <location>
        <begin position="192"/>
        <end position="206"/>
    </location>
</feature>
<comment type="similarity">
    <text evidence="2 12">Belongs to the activator 1 large subunit family.</text>
</comment>
<dbReference type="FunFam" id="3.40.50.300:FF:000395">
    <property type="entry name" value="Replication factor C subunit 1"/>
    <property type="match status" value="1"/>
</dbReference>
<dbReference type="InterPro" id="IPR047854">
    <property type="entry name" value="RFC_lid"/>
</dbReference>
<evidence type="ECO:0000256" key="2">
    <source>
        <dbReference type="ARBA" id="ARBA00006116"/>
    </source>
</evidence>
<dbReference type="Proteomes" id="UP000192223">
    <property type="component" value="Unplaced"/>
</dbReference>
<dbReference type="SUPFAM" id="SSF52113">
    <property type="entry name" value="BRCT domain"/>
    <property type="match status" value="1"/>
</dbReference>
<reference evidence="16" key="1">
    <citation type="submission" date="2025-08" db="UniProtKB">
        <authorList>
            <consortium name="RefSeq"/>
        </authorList>
    </citation>
    <scope>IDENTIFICATION</scope>
    <source>
        <tissue evidence="16">Entire body</tissue>
    </source>
</reference>
<dbReference type="PIRSF" id="PIRSF036578">
    <property type="entry name" value="RFC1"/>
    <property type="match status" value="1"/>
</dbReference>
<dbReference type="PROSITE" id="PS50172">
    <property type="entry name" value="BRCT"/>
    <property type="match status" value="1"/>
</dbReference>
<dbReference type="InterPro" id="IPR008921">
    <property type="entry name" value="DNA_pol3_clamp-load_cplx_C"/>
</dbReference>
<dbReference type="SMART" id="SM00292">
    <property type="entry name" value="BRCT"/>
    <property type="match status" value="1"/>
</dbReference>
<dbReference type="CDD" id="cd18140">
    <property type="entry name" value="HLD_clamp_RFC"/>
    <property type="match status" value="1"/>
</dbReference>
<feature type="region of interest" description="Disordered" evidence="13">
    <location>
        <begin position="59"/>
        <end position="82"/>
    </location>
</feature>
<dbReference type="GO" id="GO:0003677">
    <property type="term" value="F:DNA binding"/>
    <property type="evidence" value="ECO:0007669"/>
    <property type="project" value="UniProtKB-KW"/>
</dbReference>
<dbReference type="InterPro" id="IPR003959">
    <property type="entry name" value="ATPase_AAA_core"/>
</dbReference>
<feature type="compositionally biased region" description="Acidic residues" evidence="13">
    <location>
        <begin position="965"/>
        <end position="978"/>
    </location>
</feature>
<feature type="compositionally biased region" description="Basic and acidic residues" evidence="13">
    <location>
        <begin position="210"/>
        <end position="220"/>
    </location>
</feature>
<dbReference type="InterPro" id="IPR013725">
    <property type="entry name" value="DNA_replication_fac_RFC1_C"/>
</dbReference>
<feature type="compositionally biased region" description="Basic residues" evidence="13">
    <location>
        <begin position="987"/>
        <end position="997"/>
    </location>
</feature>
<feature type="compositionally biased region" description="Acidic residues" evidence="13">
    <location>
        <begin position="340"/>
        <end position="351"/>
    </location>
</feature>
<keyword evidence="8" id="KW-0238">DNA-binding</keyword>
<organism evidence="15 16">
    <name type="scientific">Agrilus planipennis</name>
    <name type="common">Emerald ash borer</name>
    <name type="synonym">Agrilus marcopoli</name>
    <dbReference type="NCBI Taxonomy" id="224129"/>
    <lineage>
        <taxon>Eukaryota</taxon>
        <taxon>Metazoa</taxon>
        <taxon>Ecdysozoa</taxon>
        <taxon>Arthropoda</taxon>
        <taxon>Hexapoda</taxon>
        <taxon>Insecta</taxon>
        <taxon>Pterygota</taxon>
        <taxon>Neoptera</taxon>
        <taxon>Endopterygota</taxon>
        <taxon>Coleoptera</taxon>
        <taxon>Polyphaga</taxon>
        <taxon>Elateriformia</taxon>
        <taxon>Buprestoidea</taxon>
        <taxon>Buprestidae</taxon>
        <taxon>Agrilinae</taxon>
        <taxon>Agrilus</taxon>
    </lineage>
</organism>
<dbReference type="CDD" id="cd00009">
    <property type="entry name" value="AAA"/>
    <property type="match status" value="1"/>
</dbReference>
<dbReference type="InterPro" id="IPR036420">
    <property type="entry name" value="BRCT_dom_sf"/>
</dbReference>
<dbReference type="KEGG" id="apln:108737739"/>
<dbReference type="GO" id="GO:0003689">
    <property type="term" value="F:DNA clamp loader activity"/>
    <property type="evidence" value="ECO:0007669"/>
    <property type="project" value="UniProtKB-UniRule"/>
</dbReference>
<dbReference type="InterPro" id="IPR003593">
    <property type="entry name" value="AAA+_ATPase"/>
</dbReference>
<protein>
    <recommendedName>
        <fullName evidence="3 12">Replication factor C subunit 1</fullName>
    </recommendedName>
</protein>
<proteinExistence type="inferred from homology"/>
<evidence type="ECO:0000313" key="15">
    <source>
        <dbReference type="Proteomes" id="UP000192223"/>
    </source>
</evidence>
<dbReference type="Pfam" id="PF08519">
    <property type="entry name" value="RFC1"/>
    <property type="match status" value="1"/>
</dbReference>
<dbReference type="InterPro" id="IPR027417">
    <property type="entry name" value="P-loop_NTPase"/>
</dbReference>
<evidence type="ECO:0000256" key="4">
    <source>
        <dbReference type="ARBA" id="ARBA00022553"/>
    </source>
</evidence>
<dbReference type="RefSeq" id="XP_018326325.1">
    <property type="nucleotide sequence ID" value="XM_018470823.1"/>
</dbReference>
<dbReference type="GO" id="GO:0016887">
    <property type="term" value="F:ATP hydrolysis activity"/>
    <property type="evidence" value="ECO:0007669"/>
    <property type="project" value="InterPro"/>
</dbReference>
<evidence type="ECO:0000256" key="8">
    <source>
        <dbReference type="ARBA" id="ARBA00023125"/>
    </source>
</evidence>
<dbReference type="Gene3D" id="3.40.50.10190">
    <property type="entry name" value="BRCT domain"/>
    <property type="match status" value="1"/>
</dbReference>
<sequence>MPYDIRSYFNAAASKSKSAVKAKPKIPIEVSSDEDVISETPAKVKVKLTNLKKRKVILSDSDSDRESKKNTKRSKTANDNPGIELKKVNVEDILGSTPVKQSEVKIKPKNEEEIAANVSQSKKTPKKKLKTEVGIHNDEDFEKSLLELDEDFLLNNVDELDKTIELEFNKTQEELTTGNLKIDKDEKDIKTPGKRKKSPAKPKKSPFKNTHVETDQDRYDRKVHSAVSYQNYLHRGGPPHHGSKELPKGKPDCLRNLCFLRTGVLDSLESYEFEELIKEHGGRVVHAVSKKVNYVVMGDVPGPAKLEKARSYGIPIISEDDLLNLIQIKSGMKPTYTTSESEDLQNIEEEGQSSTKSPKEDGSPKQLNKEKSDLPERKIVFKTLEKDHSTKESLIEEEVMKETTEADKFPKMKRCLTPKKDHSDKEGSNEKLIKEEAYLDQNDDQIELSKASPEYETLLLTEKYKPLNAKVVVGQQGDHSNLKKLMTWLQNWHTNNQHCQNKSRNVKATSRNEPGASFKAALLSGPPGVGKTTTATLVAKELGFDVVEFNASDTRNKKLLHEEVSQLLSTKTIAGFVKDGSQPTSKRVLLMDEVDGMAGNEDRGGIQELVNLIKNTHIPIICMCNDRNHQKIRSLANYCFDLRFHRPRLEQIRAFLMTVCFRENLNVSPNALNEIITGAGMDIRQCLNNLAMWVAGEKSLSVEIAKKEATLAKKDTILGPWDVCKKIFNKRDHEMMSVTERGRLFFYDYSMAPLFVQENYLQIVPLNLRKRWILRASKTADSLSFADLLDKKIRSDNNWSLLEVESMFVAVIPGTYMGGQLGAQINFPSWLGKNSKRNKFQRIATEIQAHMRTSTSASRLSFNLDYASHLRNRILEPLIKKGMDGIQEAIDIMHAYKLSRDDLDGILELAHWHGSTDPSNQLNSKVKAAFTRQFKKEGVVLPYAATSASVKKRGVAYSEDLLNGEDEFVEDDDDEGEDDVTKDSNIKVKKATQKVVKKKDEASSSGTSKGGGKGKKKK</sequence>
<evidence type="ECO:0000256" key="6">
    <source>
        <dbReference type="ARBA" id="ARBA00022741"/>
    </source>
</evidence>
<dbReference type="GO" id="GO:0006281">
    <property type="term" value="P:DNA repair"/>
    <property type="evidence" value="ECO:0007669"/>
    <property type="project" value="InterPro"/>
</dbReference>
<dbReference type="FunFam" id="3.40.50.10190:FF:000001">
    <property type="entry name" value="Replication factor C subunit 1"/>
    <property type="match status" value="1"/>
</dbReference>
<comment type="subunit">
    <text evidence="11">Large subunit of the RFC complex, an heteropentameric complex consisting of RFC1 and four small subunits RFC2, RFC3, RFC4 and RFC5; the RFC complex interacts with PCNA and the interaction involves RFC1.</text>
</comment>
<keyword evidence="7 12" id="KW-0067">ATP-binding</keyword>
<evidence type="ECO:0000256" key="13">
    <source>
        <dbReference type="SAM" id="MobiDB-lite"/>
    </source>
</evidence>